<evidence type="ECO:0000313" key="9">
    <source>
        <dbReference type="EMBL" id="GCE23375.1"/>
    </source>
</evidence>
<dbReference type="Gene3D" id="1.20.1530.20">
    <property type="match status" value="1"/>
</dbReference>
<dbReference type="GO" id="GO:0015297">
    <property type="term" value="F:antiporter activity"/>
    <property type="evidence" value="ECO:0007669"/>
    <property type="project" value="InterPro"/>
</dbReference>
<comment type="caution">
    <text evidence="9">The sequence shown here is derived from an EMBL/GenBank/DDBJ whole genome shotgun (WGS) entry which is preliminary data.</text>
</comment>
<comment type="subcellular location">
    <subcellularLocation>
        <location evidence="1">Membrane</location>
        <topology evidence="1">Multi-pass membrane protein</topology>
    </subcellularLocation>
</comment>
<feature type="transmembrane region" description="Helical" evidence="7">
    <location>
        <begin position="87"/>
        <end position="111"/>
    </location>
</feature>
<evidence type="ECO:0000259" key="8">
    <source>
        <dbReference type="Pfam" id="PF00999"/>
    </source>
</evidence>
<keyword evidence="6 7" id="KW-0472">Membrane</keyword>
<reference evidence="10" key="1">
    <citation type="submission" date="2018-12" db="EMBL/GenBank/DDBJ databases">
        <title>Tengunoibacter tsumagoiensis gen. nov., sp. nov., Dictyobacter kobayashii sp. nov., D. alpinus sp. nov., and D. joshuensis sp. nov. and description of Dictyobacteraceae fam. nov. within the order Ktedonobacterales isolated from Tengu-no-mugimeshi.</title>
        <authorList>
            <person name="Wang C.M."/>
            <person name="Zheng Y."/>
            <person name="Sakai Y."/>
            <person name="Toyoda A."/>
            <person name="Minakuchi Y."/>
            <person name="Abe K."/>
            <person name="Yokota A."/>
            <person name="Yabe S."/>
        </authorList>
    </citation>
    <scope>NUCLEOTIDE SEQUENCE [LARGE SCALE GENOMIC DNA]</scope>
    <source>
        <strain evidence="10">Uno11</strain>
    </source>
</reference>
<evidence type="ECO:0000256" key="3">
    <source>
        <dbReference type="ARBA" id="ARBA00022448"/>
    </source>
</evidence>
<organism evidence="9 10">
    <name type="scientific">Dictyobacter kobayashii</name>
    <dbReference type="NCBI Taxonomy" id="2014872"/>
    <lineage>
        <taxon>Bacteria</taxon>
        <taxon>Bacillati</taxon>
        <taxon>Chloroflexota</taxon>
        <taxon>Ktedonobacteria</taxon>
        <taxon>Ktedonobacterales</taxon>
        <taxon>Dictyobacteraceae</taxon>
        <taxon>Dictyobacter</taxon>
    </lineage>
</organism>
<feature type="transmembrane region" description="Helical" evidence="7">
    <location>
        <begin position="56"/>
        <end position="75"/>
    </location>
</feature>
<dbReference type="OrthoDB" id="9793589at2"/>
<dbReference type="PANTHER" id="PTHR42751:SF1">
    <property type="entry name" value="CATION_PROTON ANTIPORTER YBAL-RELATED"/>
    <property type="match status" value="1"/>
</dbReference>
<evidence type="ECO:0000256" key="5">
    <source>
        <dbReference type="ARBA" id="ARBA00022989"/>
    </source>
</evidence>
<feature type="transmembrane region" description="Helical" evidence="7">
    <location>
        <begin position="33"/>
        <end position="50"/>
    </location>
</feature>
<dbReference type="Pfam" id="PF00999">
    <property type="entry name" value="Na_H_Exchanger"/>
    <property type="match status" value="1"/>
</dbReference>
<dbReference type="PANTHER" id="PTHR42751">
    <property type="entry name" value="SODIUM/HYDROGEN EXCHANGER FAMILY/TRKA DOMAIN PROTEIN"/>
    <property type="match status" value="1"/>
</dbReference>
<sequence>MQDLPILVNITVALIAAFAGGMIARYLKMPTMVGYLLGGVVIGPFTPGYTGDTKTIHQLAELGIVFLMFGVGLHFSLRDLWAVRRIAFPGALLQLVILAPLVTLVISRWGWSFPSALLIGLAVPIATSTVVMLRNLMDQGLLNTSEGKAVIGWLVLEDLITVLILVLIPTLSSHASGPVWQTIGLALLKAAAFATIMLIAGTRLIPAVLRRLSFTGSRELFIVATMLVTLGTALGPRPSLASLLRWARSWLVR</sequence>
<dbReference type="GO" id="GO:0016020">
    <property type="term" value="C:membrane"/>
    <property type="evidence" value="ECO:0007669"/>
    <property type="project" value="UniProtKB-SubCell"/>
</dbReference>
<dbReference type="InterPro" id="IPR038770">
    <property type="entry name" value="Na+/solute_symporter_sf"/>
</dbReference>
<keyword evidence="5 7" id="KW-1133">Transmembrane helix</keyword>
<dbReference type="AlphaFoldDB" id="A0A402AWC2"/>
<evidence type="ECO:0000256" key="1">
    <source>
        <dbReference type="ARBA" id="ARBA00004141"/>
    </source>
</evidence>
<feature type="transmembrane region" description="Helical" evidence="7">
    <location>
        <begin position="117"/>
        <end position="137"/>
    </location>
</feature>
<dbReference type="InterPro" id="IPR006153">
    <property type="entry name" value="Cation/H_exchanger_TM"/>
</dbReference>
<evidence type="ECO:0000256" key="7">
    <source>
        <dbReference type="SAM" id="Phobius"/>
    </source>
</evidence>
<keyword evidence="4 7" id="KW-0812">Transmembrane</keyword>
<dbReference type="EMBL" id="BIFS01000002">
    <property type="protein sequence ID" value="GCE23375.1"/>
    <property type="molecule type" value="Genomic_DNA"/>
</dbReference>
<feature type="transmembrane region" description="Helical" evidence="7">
    <location>
        <begin position="149"/>
        <end position="168"/>
    </location>
</feature>
<dbReference type="GO" id="GO:1902600">
    <property type="term" value="P:proton transmembrane transport"/>
    <property type="evidence" value="ECO:0007669"/>
    <property type="project" value="InterPro"/>
</dbReference>
<evidence type="ECO:0000256" key="2">
    <source>
        <dbReference type="ARBA" id="ARBA00005551"/>
    </source>
</evidence>
<comment type="similarity">
    <text evidence="2">Belongs to the monovalent cation:proton antiporter 2 (CPA2) transporter (TC 2.A.37) family.</text>
</comment>
<evidence type="ECO:0000313" key="10">
    <source>
        <dbReference type="Proteomes" id="UP000287188"/>
    </source>
</evidence>
<feature type="transmembrane region" description="Helical" evidence="7">
    <location>
        <begin position="180"/>
        <end position="200"/>
    </location>
</feature>
<protein>
    <recommendedName>
        <fullName evidence="8">Cation/H+ exchanger transmembrane domain-containing protein</fullName>
    </recommendedName>
</protein>
<gene>
    <name evidence="9" type="ORF">KDK_71750</name>
</gene>
<feature type="domain" description="Cation/H+ exchanger transmembrane" evidence="8">
    <location>
        <begin position="14"/>
        <end position="234"/>
    </location>
</feature>
<evidence type="ECO:0000256" key="4">
    <source>
        <dbReference type="ARBA" id="ARBA00022692"/>
    </source>
</evidence>
<keyword evidence="3" id="KW-0813">Transport</keyword>
<accession>A0A402AWC2</accession>
<dbReference type="RefSeq" id="WP_126556826.1">
    <property type="nucleotide sequence ID" value="NZ_BIFS01000002.1"/>
</dbReference>
<feature type="transmembrane region" description="Helical" evidence="7">
    <location>
        <begin position="220"/>
        <end position="236"/>
    </location>
</feature>
<keyword evidence="10" id="KW-1185">Reference proteome</keyword>
<proteinExistence type="inferred from homology"/>
<feature type="transmembrane region" description="Helical" evidence="7">
    <location>
        <begin position="6"/>
        <end position="26"/>
    </location>
</feature>
<dbReference type="Proteomes" id="UP000287188">
    <property type="component" value="Unassembled WGS sequence"/>
</dbReference>
<name>A0A402AWC2_9CHLR</name>
<evidence type="ECO:0000256" key="6">
    <source>
        <dbReference type="ARBA" id="ARBA00023136"/>
    </source>
</evidence>